<name>A0A3S3U3U7_9HYPH</name>
<proteinExistence type="predicted"/>
<keyword evidence="2" id="KW-1185">Reference proteome</keyword>
<dbReference type="AlphaFoldDB" id="A0A3S3U3U7"/>
<comment type="caution">
    <text evidence="1">The sequence shown here is derived from an EMBL/GenBank/DDBJ whole genome shotgun (WGS) entry which is preliminary data.</text>
</comment>
<dbReference type="RefSeq" id="WP_127732871.1">
    <property type="nucleotide sequence ID" value="NZ_SACP01000025.1"/>
</dbReference>
<sequence>MTGLGPRIDGALIWQELPEVDRTALGIVAVELASVLMLQHRLNREDMGAAPAAGGLLAPAVERAAGTAEFELQGVLVALLDAARPEILSVQAGPDPRLPARLGRICRGCGCSQADACAEGCTWVEPDLCSACAVLGPA</sequence>
<organism evidence="1 2">
    <name type="scientific">Methylobacterium oryzihabitans</name>
    <dbReference type="NCBI Taxonomy" id="2499852"/>
    <lineage>
        <taxon>Bacteria</taxon>
        <taxon>Pseudomonadati</taxon>
        <taxon>Pseudomonadota</taxon>
        <taxon>Alphaproteobacteria</taxon>
        <taxon>Hyphomicrobiales</taxon>
        <taxon>Methylobacteriaceae</taxon>
        <taxon>Methylobacterium</taxon>
    </lineage>
</organism>
<dbReference type="EMBL" id="SACP01000025">
    <property type="protein sequence ID" value="RVU14934.1"/>
    <property type="molecule type" value="Genomic_DNA"/>
</dbReference>
<protein>
    <submittedName>
        <fullName evidence="1">Uncharacterized protein</fullName>
    </submittedName>
</protein>
<accession>A0A3S3U3U7</accession>
<evidence type="ECO:0000313" key="1">
    <source>
        <dbReference type="EMBL" id="RVU14934.1"/>
    </source>
</evidence>
<gene>
    <name evidence="1" type="ORF">EOE48_21160</name>
</gene>
<reference evidence="1 2" key="1">
    <citation type="submission" date="2019-01" db="EMBL/GenBank/DDBJ databases">
        <authorList>
            <person name="Chen W.-M."/>
        </authorList>
    </citation>
    <scope>NUCLEOTIDE SEQUENCE [LARGE SCALE GENOMIC DNA]</scope>
    <source>
        <strain evidence="1 2">TER-1</strain>
    </source>
</reference>
<dbReference type="Proteomes" id="UP000286997">
    <property type="component" value="Unassembled WGS sequence"/>
</dbReference>
<evidence type="ECO:0000313" key="2">
    <source>
        <dbReference type="Proteomes" id="UP000286997"/>
    </source>
</evidence>
<dbReference type="OrthoDB" id="7990802at2"/>